<dbReference type="InterPro" id="IPR011257">
    <property type="entry name" value="DNA_glycosylase"/>
</dbReference>
<keyword evidence="11" id="KW-0408">Iron</keyword>
<dbReference type="Gene3D" id="1.10.1670.10">
    <property type="entry name" value="Helix-hairpin-Helix base-excision DNA repair enzymes (C-terminal)"/>
    <property type="match status" value="1"/>
</dbReference>
<feature type="domain" description="HhH-GPD" evidence="15">
    <location>
        <begin position="46"/>
        <end position="198"/>
    </location>
</feature>
<evidence type="ECO:0000256" key="1">
    <source>
        <dbReference type="ARBA" id="ARBA00000843"/>
    </source>
</evidence>
<dbReference type="GO" id="GO:0032357">
    <property type="term" value="F:oxidized purine DNA binding"/>
    <property type="evidence" value="ECO:0007669"/>
    <property type="project" value="TreeGrafter"/>
</dbReference>
<evidence type="ECO:0000256" key="4">
    <source>
        <dbReference type="ARBA" id="ARBA00008343"/>
    </source>
</evidence>
<evidence type="ECO:0000313" key="17">
    <source>
        <dbReference type="Proteomes" id="UP000501802"/>
    </source>
</evidence>
<protein>
    <recommendedName>
        <fullName evidence="6">Adenine DNA glycosylase</fullName>
        <ecNumber evidence="5">3.2.2.31</ecNumber>
    </recommendedName>
</protein>
<dbReference type="PANTHER" id="PTHR42944:SF1">
    <property type="entry name" value="ADENINE DNA GLYCOSYLASE"/>
    <property type="match status" value="1"/>
</dbReference>
<keyword evidence="13" id="KW-0234">DNA repair</keyword>
<dbReference type="RefSeq" id="WP_167206120.1">
    <property type="nucleotide sequence ID" value="NZ_CP050063.1"/>
</dbReference>
<accession>A0A6G9AIR1</accession>
<dbReference type="SMART" id="SM00478">
    <property type="entry name" value="ENDO3c"/>
    <property type="match status" value="1"/>
</dbReference>
<dbReference type="InterPro" id="IPR005760">
    <property type="entry name" value="A/G_AdeGlyc_MutY"/>
</dbReference>
<evidence type="ECO:0000313" key="16">
    <source>
        <dbReference type="EMBL" id="QIP12209.1"/>
    </source>
</evidence>
<comment type="similarity">
    <text evidence="4">Belongs to the Nth/MutY family.</text>
</comment>
<dbReference type="SUPFAM" id="SSF48150">
    <property type="entry name" value="DNA-glycosylase"/>
    <property type="match status" value="1"/>
</dbReference>
<dbReference type="GO" id="GO:0034039">
    <property type="term" value="F:8-oxo-7,8-dihydroguanine DNA N-glycosylase activity"/>
    <property type="evidence" value="ECO:0007669"/>
    <property type="project" value="TreeGrafter"/>
</dbReference>
<comment type="cofactor">
    <cofactor evidence="2">
        <name>[4Fe-4S] cluster</name>
        <dbReference type="ChEBI" id="CHEBI:49883"/>
    </cofactor>
</comment>
<dbReference type="AlphaFoldDB" id="A0A6G9AIR1"/>
<evidence type="ECO:0000256" key="5">
    <source>
        <dbReference type="ARBA" id="ARBA00012045"/>
    </source>
</evidence>
<evidence type="ECO:0000256" key="13">
    <source>
        <dbReference type="ARBA" id="ARBA00023204"/>
    </source>
</evidence>
<keyword evidence="14" id="KW-0326">Glycosidase</keyword>
<evidence type="ECO:0000259" key="15">
    <source>
        <dbReference type="SMART" id="SM00478"/>
    </source>
</evidence>
<evidence type="ECO:0000256" key="9">
    <source>
        <dbReference type="ARBA" id="ARBA00022763"/>
    </source>
</evidence>
<dbReference type="EMBL" id="CP050063">
    <property type="protein sequence ID" value="QIP12209.1"/>
    <property type="molecule type" value="Genomic_DNA"/>
</dbReference>
<evidence type="ECO:0000256" key="8">
    <source>
        <dbReference type="ARBA" id="ARBA00022723"/>
    </source>
</evidence>
<dbReference type="GO" id="GO:0006298">
    <property type="term" value="P:mismatch repair"/>
    <property type="evidence" value="ECO:0007669"/>
    <property type="project" value="TreeGrafter"/>
</dbReference>
<dbReference type="GO" id="GO:0035485">
    <property type="term" value="F:adenine/guanine mispair binding"/>
    <property type="evidence" value="ECO:0007669"/>
    <property type="project" value="TreeGrafter"/>
</dbReference>
<dbReference type="InterPro" id="IPR023170">
    <property type="entry name" value="HhH_base_excis_C"/>
</dbReference>
<dbReference type="Proteomes" id="UP000501802">
    <property type="component" value="Chromosome"/>
</dbReference>
<evidence type="ECO:0000256" key="14">
    <source>
        <dbReference type="ARBA" id="ARBA00023295"/>
    </source>
</evidence>
<reference evidence="16 17" key="1">
    <citation type="submission" date="2020-03" db="EMBL/GenBank/DDBJ databases">
        <authorList>
            <person name="Kim M.K."/>
        </authorList>
    </citation>
    <scope>NUCLEOTIDE SEQUENCE [LARGE SCALE GENOMIC DNA]</scope>
    <source>
        <strain evidence="16 17">BT328</strain>
    </source>
</reference>
<organism evidence="16 17">
    <name type="scientific">Spirosoma aureum</name>
    <dbReference type="NCBI Taxonomy" id="2692134"/>
    <lineage>
        <taxon>Bacteria</taxon>
        <taxon>Pseudomonadati</taxon>
        <taxon>Bacteroidota</taxon>
        <taxon>Cytophagia</taxon>
        <taxon>Cytophagales</taxon>
        <taxon>Cytophagaceae</taxon>
        <taxon>Spirosoma</taxon>
    </lineage>
</organism>
<evidence type="ECO:0000256" key="10">
    <source>
        <dbReference type="ARBA" id="ARBA00022801"/>
    </source>
</evidence>
<evidence type="ECO:0000256" key="12">
    <source>
        <dbReference type="ARBA" id="ARBA00023014"/>
    </source>
</evidence>
<evidence type="ECO:0000256" key="7">
    <source>
        <dbReference type="ARBA" id="ARBA00022485"/>
    </source>
</evidence>
<dbReference type="InterPro" id="IPR029119">
    <property type="entry name" value="MutY_C"/>
</dbReference>
<evidence type="ECO:0000256" key="2">
    <source>
        <dbReference type="ARBA" id="ARBA00001966"/>
    </source>
</evidence>
<evidence type="ECO:0000256" key="6">
    <source>
        <dbReference type="ARBA" id="ARBA00022023"/>
    </source>
</evidence>
<dbReference type="PANTHER" id="PTHR42944">
    <property type="entry name" value="ADENINE DNA GLYCOSYLASE"/>
    <property type="match status" value="1"/>
</dbReference>
<dbReference type="EC" id="3.2.2.31" evidence="5"/>
<keyword evidence="17" id="KW-1185">Reference proteome</keyword>
<dbReference type="FunFam" id="1.10.340.30:FF:000002">
    <property type="entry name" value="Adenine DNA glycosylase"/>
    <property type="match status" value="1"/>
</dbReference>
<dbReference type="Pfam" id="PF00730">
    <property type="entry name" value="HhH-GPD"/>
    <property type="match status" value="1"/>
</dbReference>
<proteinExistence type="inferred from homology"/>
<dbReference type="InterPro" id="IPR003265">
    <property type="entry name" value="HhH-GPD_domain"/>
</dbReference>
<dbReference type="KEGG" id="spib:G8759_05975"/>
<comment type="catalytic activity">
    <reaction evidence="1">
        <text>Hydrolyzes free adenine bases from 7,8-dihydro-8-oxoguanine:adenine mismatched double-stranded DNA, leaving an apurinic site.</text>
        <dbReference type="EC" id="3.2.2.31"/>
    </reaction>
</comment>
<name>A0A6G9AIR1_9BACT</name>
<dbReference type="InterPro" id="IPR044298">
    <property type="entry name" value="MIG/MutY"/>
</dbReference>
<evidence type="ECO:0000256" key="3">
    <source>
        <dbReference type="ARBA" id="ARBA00002933"/>
    </source>
</evidence>
<dbReference type="CDD" id="cd03431">
    <property type="entry name" value="NUDIX_DNA_Glycosylase_C-MutY"/>
    <property type="match status" value="1"/>
</dbReference>
<keyword evidence="10" id="KW-0378">Hydrolase</keyword>
<dbReference type="GO" id="GO:0000701">
    <property type="term" value="F:purine-specific mismatch base pair DNA N-glycosylase activity"/>
    <property type="evidence" value="ECO:0007669"/>
    <property type="project" value="UniProtKB-EC"/>
</dbReference>
<dbReference type="CDD" id="cd00056">
    <property type="entry name" value="ENDO3c"/>
    <property type="match status" value="1"/>
</dbReference>
<dbReference type="NCBIfam" id="TIGR01084">
    <property type="entry name" value="mutY"/>
    <property type="match status" value="1"/>
</dbReference>
<sequence>MNWQSDLNVSETVFVPSLERWYEYHKRDLPWRHTRNPYYIWLSEVILQQTRVAQGKPYYERFIAAYPTINDLAHADERELLRLWQGLGYYSRARNLHQTARHITEQLNGKFPETYHELLKMKGIGVYTAAAIASFAFGERVSVVDGNVYRVLARVFGIDEDITTTSAKKTFAALAARLIQQANDPATYNQAIMEFGAIQCTPVAPDCLLCPVQQQCVAYLTGQQNRLPVKAKKAPVRNRYFQYLIFKNGDKIAMRERTDRDIWQNLYDFYLLETDEPKSMLRDLLLPDSVNEIVQQGVLSTMPTGAMQLLSHQRIQAMFYVIDLPDKVAGHLPTGLKWYSQAMIGDLPKPVLIANYLEKSFG</sequence>
<keyword evidence="12" id="KW-0411">Iron-sulfur</keyword>
<dbReference type="GO" id="GO:0046872">
    <property type="term" value="F:metal ion binding"/>
    <property type="evidence" value="ECO:0007669"/>
    <property type="project" value="UniProtKB-KW"/>
</dbReference>
<evidence type="ECO:0000256" key="11">
    <source>
        <dbReference type="ARBA" id="ARBA00023004"/>
    </source>
</evidence>
<dbReference type="Gene3D" id="1.10.340.30">
    <property type="entry name" value="Hypothetical protein, domain 2"/>
    <property type="match status" value="1"/>
</dbReference>
<dbReference type="GO" id="GO:0051539">
    <property type="term" value="F:4 iron, 4 sulfur cluster binding"/>
    <property type="evidence" value="ECO:0007669"/>
    <property type="project" value="UniProtKB-KW"/>
</dbReference>
<keyword evidence="9" id="KW-0227">DNA damage</keyword>
<keyword evidence="7" id="KW-0004">4Fe-4S</keyword>
<comment type="function">
    <text evidence="3">Adenine glycosylase active on G-A mispairs. MutY also corrects error-prone DNA synthesis past GO lesions which are due to the oxidatively damaged form of guanine: 7,8-dihydro-8-oxoguanine (8-oxo-dGTP).</text>
</comment>
<dbReference type="GO" id="GO:0006284">
    <property type="term" value="P:base-excision repair"/>
    <property type="evidence" value="ECO:0007669"/>
    <property type="project" value="InterPro"/>
</dbReference>
<keyword evidence="8" id="KW-0479">Metal-binding</keyword>
<gene>
    <name evidence="16" type="primary">mutY</name>
    <name evidence="16" type="ORF">G8759_05975</name>
</gene>